<evidence type="ECO:0000313" key="7">
    <source>
        <dbReference type="Proteomes" id="UP000461730"/>
    </source>
</evidence>
<keyword evidence="3 5" id="KW-0479">Metal-binding</keyword>
<dbReference type="CDD" id="cd14775">
    <property type="entry name" value="TrHb2_O-like"/>
    <property type="match status" value="1"/>
</dbReference>
<keyword evidence="4 5" id="KW-0408">Iron</keyword>
<protein>
    <submittedName>
        <fullName evidence="6">Globin</fullName>
    </submittedName>
</protein>
<sequence length="157" mass="18083">MSNIPTLYEWAGGMPAFEKLTDLFYAKVLQDPLLEPVFKHMSKEHQLHVAHFIAEVFGGPAFYSTHEGSHFRMIQKHIGKHLTEAHRQQWVKLLIETSDEIGLPDDPEFRSAFVAYLEWGTRIAVLNSNLEEVPFNPDEPMPKWGWGVPGRPYLPEE</sequence>
<dbReference type="InterPro" id="IPR009050">
    <property type="entry name" value="Globin-like_sf"/>
</dbReference>
<evidence type="ECO:0000256" key="4">
    <source>
        <dbReference type="ARBA" id="ARBA00023004"/>
    </source>
</evidence>
<dbReference type="Proteomes" id="UP000461730">
    <property type="component" value="Unassembled WGS sequence"/>
</dbReference>
<dbReference type="InterPro" id="IPR012292">
    <property type="entry name" value="Globin/Proto"/>
</dbReference>
<keyword evidence="2 5" id="KW-0349">Heme</keyword>
<name>A0A7K1U4D0_9BACT</name>
<dbReference type="InterPro" id="IPR001486">
    <property type="entry name" value="Hemoglobin_trunc"/>
</dbReference>
<gene>
    <name evidence="6" type="ORF">GO493_13080</name>
</gene>
<evidence type="ECO:0000256" key="1">
    <source>
        <dbReference type="ARBA" id="ARBA00022448"/>
    </source>
</evidence>
<dbReference type="GO" id="GO:0020037">
    <property type="term" value="F:heme binding"/>
    <property type="evidence" value="ECO:0007669"/>
    <property type="project" value="InterPro"/>
</dbReference>
<proteinExistence type="predicted"/>
<dbReference type="Gene3D" id="1.10.490.10">
    <property type="entry name" value="Globins"/>
    <property type="match status" value="1"/>
</dbReference>
<evidence type="ECO:0000256" key="5">
    <source>
        <dbReference type="PIRSR" id="PIRSR601486-1"/>
    </source>
</evidence>
<comment type="caution">
    <text evidence="6">The sequence shown here is derived from an EMBL/GenBank/DDBJ whole genome shotgun (WGS) entry which is preliminary data.</text>
</comment>
<reference evidence="6 7" key="1">
    <citation type="submission" date="2019-12" db="EMBL/GenBank/DDBJ databases">
        <title>Chitinophaga sp. strain ysch24 (GDMCC 1.1355), whole genome shotgun sequence.</title>
        <authorList>
            <person name="Zhang X."/>
        </authorList>
    </citation>
    <scope>NUCLEOTIDE SEQUENCE [LARGE SCALE GENOMIC DNA]</scope>
    <source>
        <strain evidence="7">ysch24</strain>
    </source>
</reference>
<dbReference type="SUPFAM" id="SSF46458">
    <property type="entry name" value="Globin-like"/>
    <property type="match status" value="1"/>
</dbReference>
<dbReference type="Pfam" id="PF01152">
    <property type="entry name" value="Bac_globin"/>
    <property type="match status" value="1"/>
</dbReference>
<evidence type="ECO:0000313" key="6">
    <source>
        <dbReference type="EMBL" id="MVT09200.1"/>
    </source>
</evidence>
<keyword evidence="1" id="KW-0813">Transport</keyword>
<organism evidence="6 7">
    <name type="scientific">Chitinophaga tropicalis</name>
    <dbReference type="NCBI Taxonomy" id="2683588"/>
    <lineage>
        <taxon>Bacteria</taxon>
        <taxon>Pseudomonadati</taxon>
        <taxon>Bacteroidota</taxon>
        <taxon>Chitinophagia</taxon>
        <taxon>Chitinophagales</taxon>
        <taxon>Chitinophagaceae</taxon>
        <taxon>Chitinophaga</taxon>
    </lineage>
</organism>
<keyword evidence="7" id="KW-1185">Reference proteome</keyword>
<feature type="binding site" description="distal binding residue" evidence="5">
    <location>
        <position position="48"/>
    </location>
    <ligand>
        <name>heme</name>
        <dbReference type="ChEBI" id="CHEBI:30413"/>
    </ligand>
    <ligandPart>
        <name>Fe</name>
        <dbReference type="ChEBI" id="CHEBI:18248"/>
    </ligandPart>
</feature>
<dbReference type="RefSeq" id="WP_157306629.1">
    <property type="nucleotide sequence ID" value="NZ_WRXN01000005.1"/>
</dbReference>
<evidence type="ECO:0000256" key="3">
    <source>
        <dbReference type="ARBA" id="ARBA00022723"/>
    </source>
</evidence>
<dbReference type="EMBL" id="WRXN01000005">
    <property type="protein sequence ID" value="MVT09200.1"/>
    <property type="molecule type" value="Genomic_DNA"/>
</dbReference>
<dbReference type="GO" id="GO:0046872">
    <property type="term" value="F:metal ion binding"/>
    <property type="evidence" value="ECO:0007669"/>
    <property type="project" value="UniProtKB-KW"/>
</dbReference>
<dbReference type="AlphaFoldDB" id="A0A7K1U4D0"/>
<accession>A0A7K1U4D0</accession>
<evidence type="ECO:0000256" key="2">
    <source>
        <dbReference type="ARBA" id="ARBA00022617"/>
    </source>
</evidence>
<dbReference type="GO" id="GO:0019825">
    <property type="term" value="F:oxygen binding"/>
    <property type="evidence" value="ECO:0007669"/>
    <property type="project" value="InterPro"/>
</dbReference>